<evidence type="ECO:0000256" key="3">
    <source>
        <dbReference type="ARBA" id="ARBA00016182"/>
    </source>
</evidence>
<evidence type="ECO:0000259" key="15">
    <source>
        <dbReference type="PROSITE" id="PS50878"/>
    </source>
</evidence>
<evidence type="ECO:0000256" key="10">
    <source>
        <dbReference type="ARBA" id="ARBA00022918"/>
    </source>
</evidence>
<dbReference type="SMART" id="SM00975">
    <property type="entry name" value="Telomerase_RBD"/>
    <property type="match status" value="1"/>
</dbReference>
<dbReference type="InterPro" id="IPR003545">
    <property type="entry name" value="Telomerase_RT"/>
</dbReference>
<keyword evidence="8 13" id="KW-0460">Magnesium</keyword>
<feature type="region of interest" description="Disordered" evidence="14">
    <location>
        <begin position="1"/>
        <end position="23"/>
    </location>
</feature>
<evidence type="ECO:0000256" key="14">
    <source>
        <dbReference type="SAM" id="MobiDB-lite"/>
    </source>
</evidence>
<dbReference type="PRINTS" id="PR01365">
    <property type="entry name" value="TELOMERASERT"/>
</dbReference>
<comment type="subcellular location">
    <subcellularLocation>
        <location evidence="13">Nucleus</location>
    </subcellularLocation>
    <subcellularLocation>
        <location evidence="13">Chromosome</location>
        <location evidence="13">Telomere</location>
    </subcellularLocation>
</comment>
<evidence type="ECO:0000313" key="17">
    <source>
        <dbReference type="Proteomes" id="UP000825935"/>
    </source>
</evidence>
<dbReference type="GO" id="GO:0042162">
    <property type="term" value="F:telomeric DNA binding"/>
    <property type="evidence" value="ECO:0007669"/>
    <property type="project" value="TreeGrafter"/>
</dbReference>
<evidence type="ECO:0000256" key="7">
    <source>
        <dbReference type="ARBA" id="ARBA00022723"/>
    </source>
</evidence>
<dbReference type="EMBL" id="CM035408">
    <property type="protein sequence ID" value="KAH7442632.1"/>
    <property type="molecule type" value="Genomic_DNA"/>
</dbReference>
<dbReference type="InterPro" id="IPR000477">
    <property type="entry name" value="RT_dom"/>
</dbReference>
<dbReference type="PROSITE" id="PS50878">
    <property type="entry name" value="RT_POL"/>
    <property type="match status" value="1"/>
</dbReference>
<gene>
    <name evidence="16" type="ORF">KP509_03G097100</name>
</gene>
<protein>
    <recommendedName>
        <fullName evidence="3 13">Telomerase reverse transcriptase</fullName>
        <ecNumber evidence="2 13">2.7.7.49</ecNumber>
    </recommendedName>
    <alternativeName>
        <fullName evidence="13">Telomerase catalytic subunit</fullName>
    </alternativeName>
</protein>
<keyword evidence="17" id="KW-1185">Reference proteome</keyword>
<comment type="catalytic activity">
    <reaction evidence="12 13">
        <text>DNA(n) + a 2'-deoxyribonucleoside 5'-triphosphate = DNA(n+1) + diphosphate</text>
        <dbReference type="Rhea" id="RHEA:22508"/>
        <dbReference type="Rhea" id="RHEA-COMP:17339"/>
        <dbReference type="Rhea" id="RHEA-COMP:17340"/>
        <dbReference type="ChEBI" id="CHEBI:33019"/>
        <dbReference type="ChEBI" id="CHEBI:61560"/>
        <dbReference type="ChEBI" id="CHEBI:173112"/>
        <dbReference type="EC" id="2.7.7.49"/>
    </reaction>
</comment>
<comment type="caution">
    <text evidence="16">The sequence shown here is derived from an EMBL/GenBank/DDBJ whole genome shotgun (WGS) entry which is preliminary data.</text>
</comment>
<dbReference type="GO" id="GO:0000333">
    <property type="term" value="C:telomerase catalytic core complex"/>
    <property type="evidence" value="ECO:0007669"/>
    <property type="project" value="TreeGrafter"/>
</dbReference>
<evidence type="ECO:0000256" key="1">
    <source>
        <dbReference type="ARBA" id="ARBA00008001"/>
    </source>
</evidence>
<evidence type="ECO:0000256" key="8">
    <source>
        <dbReference type="ARBA" id="ARBA00022842"/>
    </source>
</evidence>
<dbReference type="Gene3D" id="1.10.357.90">
    <property type="match status" value="1"/>
</dbReference>
<dbReference type="InterPro" id="IPR049139">
    <property type="entry name" value="TERT_C"/>
</dbReference>
<dbReference type="PANTHER" id="PTHR12066">
    <property type="entry name" value="TELOMERASE REVERSE TRANSCRIPTASE"/>
    <property type="match status" value="1"/>
</dbReference>
<keyword evidence="10 13" id="KW-0695">RNA-directed DNA polymerase</keyword>
<evidence type="ECO:0000256" key="12">
    <source>
        <dbReference type="ARBA" id="ARBA00048173"/>
    </source>
</evidence>
<dbReference type="OMA" id="NACACHE"/>
<dbReference type="GO" id="GO:0000781">
    <property type="term" value="C:chromosome, telomeric region"/>
    <property type="evidence" value="ECO:0007669"/>
    <property type="project" value="UniProtKB-SubCell"/>
</dbReference>
<keyword evidence="11 13" id="KW-0539">Nucleus</keyword>
<dbReference type="GO" id="GO:0007004">
    <property type="term" value="P:telomere maintenance via telomerase"/>
    <property type="evidence" value="ECO:0007669"/>
    <property type="project" value="TreeGrafter"/>
</dbReference>
<accession>A0A8T2V5F7</accession>
<evidence type="ECO:0000256" key="11">
    <source>
        <dbReference type="ARBA" id="ARBA00023242"/>
    </source>
</evidence>
<dbReference type="Pfam" id="PF12009">
    <property type="entry name" value="Telomerase_RBD"/>
    <property type="match status" value="1"/>
</dbReference>
<evidence type="ECO:0000313" key="16">
    <source>
        <dbReference type="EMBL" id="KAH7442632.1"/>
    </source>
</evidence>
<evidence type="ECO:0000256" key="13">
    <source>
        <dbReference type="RuleBase" id="RU365061"/>
    </source>
</evidence>
<dbReference type="GO" id="GO:0003720">
    <property type="term" value="F:telomerase activity"/>
    <property type="evidence" value="ECO:0007669"/>
    <property type="project" value="InterPro"/>
</dbReference>
<keyword evidence="5 13" id="KW-0808">Transferase</keyword>
<comment type="function">
    <text evidence="13">Telomerase is a ribonucleoprotein enzyme essential for the replication of chromosome termini in most eukaryotes. It elongates telomeres. It is a reverse transcriptase that adds simple sequence repeats to chromosome ends by copying a template sequence within the RNA component of the enzyme.</text>
</comment>
<reference evidence="16" key="1">
    <citation type="submission" date="2021-08" db="EMBL/GenBank/DDBJ databases">
        <title>WGS assembly of Ceratopteris richardii.</title>
        <authorList>
            <person name="Marchant D.B."/>
            <person name="Chen G."/>
            <person name="Jenkins J."/>
            <person name="Shu S."/>
            <person name="Leebens-Mack J."/>
            <person name="Grimwood J."/>
            <person name="Schmutz J."/>
            <person name="Soltis P."/>
            <person name="Soltis D."/>
            <person name="Chen Z.-H."/>
        </authorList>
    </citation>
    <scope>NUCLEOTIDE SEQUENCE</scope>
    <source>
        <strain evidence="16">Whitten #5841</strain>
        <tissue evidence="16">Leaf</tissue>
    </source>
</reference>
<feature type="compositionally biased region" description="Basic residues" evidence="14">
    <location>
        <begin position="1"/>
        <end position="18"/>
    </location>
</feature>
<dbReference type="GO" id="GO:0046872">
    <property type="term" value="F:metal ion binding"/>
    <property type="evidence" value="ECO:0007669"/>
    <property type="project" value="UniProtKB-KW"/>
</dbReference>
<keyword evidence="7 13" id="KW-0479">Metal-binding</keyword>
<dbReference type="Pfam" id="PF21399">
    <property type="entry name" value="TERT_C"/>
    <property type="match status" value="1"/>
</dbReference>
<evidence type="ECO:0000256" key="5">
    <source>
        <dbReference type="ARBA" id="ARBA00022679"/>
    </source>
</evidence>
<feature type="domain" description="Reverse transcriptase" evidence="15">
    <location>
        <begin position="953"/>
        <end position="1339"/>
    </location>
</feature>
<evidence type="ECO:0000256" key="6">
    <source>
        <dbReference type="ARBA" id="ARBA00022695"/>
    </source>
</evidence>
<proteinExistence type="inferred from homology"/>
<keyword evidence="4 13" id="KW-0158">Chromosome</keyword>
<dbReference type="PANTHER" id="PTHR12066:SF0">
    <property type="entry name" value="TELOMERASE REVERSE TRANSCRIPTASE"/>
    <property type="match status" value="1"/>
</dbReference>
<comment type="similarity">
    <text evidence="1 13">Belongs to the reverse transcriptase family. Telomerase subfamily.</text>
</comment>
<dbReference type="Gene3D" id="3.30.70.2630">
    <property type="match status" value="1"/>
</dbReference>
<dbReference type="OrthoDB" id="289721at2759"/>
<organism evidence="16 17">
    <name type="scientific">Ceratopteris richardii</name>
    <name type="common">Triangle waterfern</name>
    <dbReference type="NCBI Taxonomy" id="49495"/>
    <lineage>
        <taxon>Eukaryota</taxon>
        <taxon>Viridiplantae</taxon>
        <taxon>Streptophyta</taxon>
        <taxon>Embryophyta</taxon>
        <taxon>Tracheophyta</taxon>
        <taxon>Polypodiopsida</taxon>
        <taxon>Polypodiidae</taxon>
        <taxon>Polypodiales</taxon>
        <taxon>Pteridineae</taxon>
        <taxon>Pteridaceae</taxon>
        <taxon>Parkerioideae</taxon>
        <taxon>Ceratopteris</taxon>
    </lineage>
</organism>
<evidence type="ECO:0000256" key="4">
    <source>
        <dbReference type="ARBA" id="ARBA00022454"/>
    </source>
</evidence>
<sequence length="1534" mass="175565">MGREGRRKRRKGRKKKTKKDIQSQREFVDGRILLSLYPSSRLHTLHDLLVFLLLPSIEDQHAATSKSAALLSNPKVVVPQTSMRMHKFLEGEQAASLSTQPASSLDNFHRIQPAFHAKLFPEASLTPVDQSRLRLRLLSDVQKKQSSSVSRNIEQCALLSEAAHSLLVHRDDPADYLSVIYQSYAVLHDTAPSLGSTVLEQRWSNQQVIERAIQILFKQGKNSANVLCFGFQQPRPNSFFGTGEAAPAGLACVSGNAAIRILKSEAWKMIHSRVGDSVMLHILSHADIFYPLPQKCYIQVAGTSVLFARQLNSRTQLGLSRDGFKEGQSNIRDQDRVESDADDNKEVESCIYHNDNCIMRSKKRNWHAAVASQKMDVSAIGQNVTSQKCRRPYSWQRRKMKRLLSGKTDQQSLCSVPRSSELDMSVDSNPFSTKVSIQNCRNFICASQGATSGIQDKSTKDMKVKTDKGDDSQQRNKNIFSVAHMPKSSSLNKAVNGALTLYESGLFPCGRTFPPFTTTMDEQPNGDIKGSEYRMLDFAFRSPHENPNIEKQQQKEIQQSKRKLDIEIYAEDEKLSSKRFHNSNEHGSSTFCGKKIISRSRMFYKEKYPRHPGLPKSHLLQRLKPTYKDAATLFQSVFRGESLCRCNRHISSLLKHLISNAKRCRYAQLLRRHCSPCATNIPSSQKEKSGTRKACYKTGFAEMEKVGTEKYYFLSQSQVVAFIWAVCRSIVPEQLLGSKKNWRVLRKNIFIFVSLRRHESFSLEQAMFKLKLSGYSWYQGQCHHDCCLQENLARFDGSSITKIRGKKPDSNNFCRTIYARKHEKGHLPKCQMLKRLLLGKWIYWLFCGLVIPLIQAHFYVTESESSKLNVLFYRKFVWAKVKSNAVKEMMNSNFKRLSMKSTFSILKHGLLGFSRGRLLPKRAGTRLIANLGSSSAFHSGYSFGKGVLHGNSTRIMESGNGINLQFKPINMVLRDTHHCLKYEQENHINDLGSSVFDYNDAYVKLLPYIIDHKRFSKANAPLYIVICDALKAFDSIRQEKLLEIIHEFVREEEYYVRRFGYASFRNASIKVYFERYATEELEYLTSLDGLRHAAAKQRNAVCVDQAYSVKLRRNQVLHFLKEHILRNIVKIGEHHYLQVVGIPQGSVLSSLLCSLYYGHFERSRLADTLQLNEKYNKHRKCRLSMDDSYNIPSHVLCKAHSRSFSVGNLTARLLHPSLVSNFGESQKSACSQSRLMKQSMLPLCISLKGNVHSADCEDAEPRNIMLRLIDDWLFISNSQHNALEFLRRMHKGFSEYNFVANRLKTAVSFDAKIGDAIINMNVYRTQDGACFIRWSGLLINCNTLEIQADYTRYCGVNLRSTLTVWRKTNPGIYLSVKICQFMRPKCHPIFYDGNINGPATAFLNAYQAFTLCAMKFHSYISSLPYQGKCNPKFGLKVILNCARYMHSLLVHRTCNISKRSEVKPLLLLHRKESRWLALRAFQTVLMRKQTRYKKLLRLIKTELSSRKYKGLGESQVMLSALDARRSSMFEEIIY</sequence>
<dbReference type="Gene3D" id="1.10.132.70">
    <property type="match status" value="1"/>
</dbReference>
<keyword evidence="9 13" id="KW-0779">Telomere</keyword>
<dbReference type="EC" id="2.7.7.49" evidence="2 13"/>
<evidence type="ECO:0000256" key="2">
    <source>
        <dbReference type="ARBA" id="ARBA00012493"/>
    </source>
</evidence>
<evidence type="ECO:0000256" key="9">
    <source>
        <dbReference type="ARBA" id="ARBA00022895"/>
    </source>
</evidence>
<dbReference type="Proteomes" id="UP000825935">
    <property type="component" value="Chromosome 3"/>
</dbReference>
<keyword evidence="6 13" id="KW-0548">Nucleotidyltransferase</keyword>
<name>A0A8T2V5F7_CERRI</name>
<dbReference type="GO" id="GO:0070034">
    <property type="term" value="F:telomerase RNA binding"/>
    <property type="evidence" value="ECO:0007669"/>
    <property type="project" value="TreeGrafter"/>
</dbReference>
<dbReference type="InterPro" id="IPR021891">
    <property type="entry name" value="Telomerase_RBD"/>
</dbReference>